<sequence length="299" mass="32708">MQSFQQGIGQWSGSAEVFDGSGRFLGNGVDMRHVQRLDENRVQIDVAFIGPFKHVGTYSISDHGDYRRYLGPANVGYAEVIDRNIVDANAYWPALGLSQRFVLFILPDGNTQLSLALMSRGEQMLYTVVGQHERMTAGHPLIPALVSGTSHDLAADPTAGRGAILLHRAGTWRGTLTARDQSRQLIGASEVVEQVQPRADGLHMVWSGGIVHPEPVSCDLHTDGYLAWSLQDQALAGSYSLSGGRARSGCLHILSSGLRCWLREVVLHDGSAKAVLRYWYRGSERIGIEYGFLSFTPSS</sequence>
<dbReference type="HOGENOM" id="CLU_930280_0_0_0"/>
<dbReference type="EMBL" id="CP000804">
    <property type="protein sequence ID" value="ABU59560.1"/>
    <property type="molecule type" value="Genomic_DNA"/>
</dbReference>
<reference evidence="1 2" key="1">
    <citation type="submission" date="2007-08" db="EMBL/GenBank/DDBJ databases">
        <title>Complete sequence of Roseiflexus castenholzii DSM 13941.</title>
        <authorList>
            <consortium name="US DOE Joint Genome Institute"/>
            <person name="Copeland A."/>
            <person name="Lucas S."/>
            <person name="Lapidus A."/>
            <person name="Barry K."/>
            <person name="Glavina del Rio T."/>
            <person name="Dalin E."/>
            <person name="Tice H."/>
            <person name="Pitluck S."/>
            <person name="Thompson L.S."/>
            <person name="Brettin T."/>
            <person name="Bruce D."/>
            <person name="Detter J.C."/>
            <person name="Han C."/>
            <person name="Tapia R."/>
            <person name="Schmutz J."/>
            <person name="Larimer F."/>
            <person name="Land M."/>
            <person name="Hauser L."/>
            <person name="Kyrpides N."/>
            <person name="Mikhailova N."/>
            <person name="Bryant D.A."/>
            <person name="Hanada S."/>
            <person name="Tsukatani Y."/>
            <person name="Richardson P."/>
        </authorList>
    </citation>
    <scope>NUCLEOTIDE SEQUENCE [LARGE SCALE GENOMIC DNA]</scope>
    <source>
        <strain evidence="2">DSM 13941 / HLO8</strain>
    </source>
</reference>
<dbReference type="STRING" id="383372.Rcas_3510"/>
<dbReference type="AlphaFoldDB" id="A7NPR4"/>
<organism evidence="1 2">
    <name type="scientific">Roseiflexus castenholzii (strain DSM 13941 / HLO8)</name>
    <dbReference type="NCBI Taxonomy" id="383372"/>
    <lineage>
        <taxon>Bacteria</taxon>
        <taxon>Bacillati</taxon>
        <taxon>Chloroflexota</taxon>
        <taxon>Chloroflexia</taxon>
        <taxon>Chloroflexales</taxon>
        <taxon>Roseiflexineae</taxon>
        <taxon>Roseiflexaceae</taxon>
        <taxon>Roseiflexus</taxon>
    </lineage>
</organism>
<dbReference type="RefSeq" id="WP_012121983.1">
    <property type="nucleotide sequence ID" value="NC_009767.1"/>
</dbReference>
<proteinExistence type="predicted"/>
<evidence type="ECO:0000313" key="1">
    <source>
        <dbReference type="EMBL" id="ABU59560.1"/>
    </source>
</evidence>
<evidence type="ECO:0008006" key="3">
    <source>
        <dbReference type="Google" id="ProtNLM"/>
    </source>
</evidence>
<dbReference type="OrthoDB" id="4517547at2"/>
<gene>
    <name evidence="1" type="ordered locus">Rcas_3510</name>
</gene>
<keyword evidence="2" id="KW-1185">Reference proteome</keyword>
<dbReference type="Proteomes" id="UP000000263">
    <property type="component" value="Chromosome"/>
</dbReference>
<name>A7NPR4_ROSCS</name>
<protein>
    <recommendedName>
        <fullName evidence="3">DUF3598 domain-containing protein</fullName>
    </recommendedName>
</protein>
<evidence type="ECO:0000313" key="2">
    <source>
        <dbReference type="Proteomes" id="UP000000263"/>
    </source>
</evidence>
<accession>A7NPR4</accession>
<dbReference type="KEGG" id="rca:Rcas_3510"/>